<dbReference type="InterPro" id="IPR036736">
    <property type="entry name" value="ACP-like_sf"/>
</dbReference>
<dbReference type="PROSITE" id="PS50075">
    <property type="entry name" value="CARRIER"/>
    <property type="match status" value="1"/>
</dbReference>
<dbReference type="GO" id="GO:0043041">
    <property type="term" value="P:amino acid activation for nonribosomal peptide biosynthetic process"/>
    <property type="evidence" value="ECO:0007669"/>
    <property type="project" value="TreeGrafter"/>
</dbReference>
<dbReference type="Pfam" id="PF00501">
    <property type="entry name" value="AMP-binding"/>
    <property type="match status" value="1"/>
</dbReference>
<dbReference type="GO" id="GO:0031177">
    <property type="term" value="F:phosphopantetheine binding"/>
    <property type="evidence" value="ECO:0007669"/>
    <property type="project" value="InterPro"/>
</dbReference>
<dbReference type="GO" id="GO:0005829">
    <property type="term" value="C:cytosol"/>
    <property type="evidence" value="ECO:0007669"/>
    <property type="project" value="TreeGrafter"/>
</dbReference>
<feature type="region of interest" description="Disordered" evidence="3">
    <location>
        <begin position="633"/>
        <end position="667"/>
    </location>
</feature>
<dbReference type="GO" id="GO:0044550">
    <property type="term" value="P:secondary metabolite biosynthetic process"/>
    <property type="evidence" value="ECO:0007669"/>
    <property type="project" value="TreeGrafter"/>
</dbReference>
<dbReference type="PRINTS" id="PR00154">
    <property type="entry name" value="AMPBINDING"/>
</dbReference>
<organism evidence="5">
    <name type="scientific">Tunturiibacter psychrotolerans</name>
    <dbReference type="NCBI Taxonomy" id="3069686"/>
    <lineage>
        <taxon>Bacteria</taxon>
        <taxon>Pseudomonadati</taxon>
        <taxon>Acidobacteriota</taxon>
        <taxon>Terriglobia</taxon>
        <taxon>Terriglobales</taxon>
        <taxon>Acidobacteriaceae</taxon>
        <taxon>Tunturiibacter</taxon>
    </lineage>
</organism>
<dbReference type="Pfam" id="PF00550">
    <property type="entry name" value="PP-binding"/>
    <property type="match status" value="1"/>
</dbReference>
<dbReference type="InterPro" id="IPR009081">
    <property type="entry name" value="PP-bd_ACP"/>
</dbReference>
<dbReference type="EMBL" id="CP132942">
    <property type="protein sequence ID" value="XCB35398.1"/>
    <property type="molecule type" value="Genomic_DNA"/>
</dbReference>
<sequence>MENDEYVKNSATEGGRLIGRSQPPETPGKNGFIGSTLDTIVSVFERVAAAKSDRVAIVCGEVCWTYGELNAKSNQLAERLRELGVRTDSFVAIYLDRSPEMLVGILGILKAGGAYLPIDFGYPATRVLEMLEDARPAAILTAATLASELSEKFSALSIPVVEMDSVDALTESSWLKDSPRARASEDLAYLMYTSGSTGKPKGVMVTHRNVLRLLEQTEAWFHFGVDDVWTMFHSIAFDFSVWEIWGPLLTGGRLVIVPFAVSRSPREFYELLSRERVTVLNQTPSAFFMLIQVEQDSTPLPLSLRLVIFGGEALQYRKLAPWFERHGDTAPQLVNMYGITETTVHVTYRPIVAAEAELVQESLIGVPIPDMQLYLLDDAKKPVREGEVGELYVGGGGVSRGYLNRPQLNAERFIPDPFARAAGARLYRTGDLARVRPDGEMVYLGRNDSQVKINGFRIELGEVEAALAEVPGVQQSCVVAHTDKTGTQRLAAYFVASPGVELSARTLGQFFIARMPAHMRPSSYTPLKKVPLTVNGKLDAAALPAPSIGSGNVAPMDSAPQSLSETEEQVSRVFMDVLDLRAIGLDDNFFDCGGTSLLLISAHLRLQAHFERLFPVTLMFECPTVRSLARRLSDKGSSASEKSAVQQQAQRARGAFARARATKGVAS</sequence>
<evidence type="ECO:0000313" key="5">
    <source>
        <dbReference type="EMBL" id="XCB35398.1"/>
    </source>
</evidence>
<dbReference type="SUPFAM" id="SSF56801">
    <property type="entry name" value="Acetyl-CoA synthetase-like"/>
    <property type="match status" value="1"/>
</dbReference>
<dbReference type="CDD" id="cd17643">
    <property type="entry name" value="A_NRPS_Cytc1-like"/>
    <property type="match status" value="1"/>
</dbReference>
<dbReference type="AlphaFoldDB" id="A0AAU7ZWM6"/>
<dbReference type="InterPro" id="IPR020845">
    <property type="entry name" value="AMP-binding_CS"/>
</dbReference>
<dbReference type="SUPFAM" id="SSF47336">
    <property type="entry name" value="ACP-like"/>
    <property type="match status" value="1"/>
</dbReference>
<dbReference type="InterPro" id="IPR020459">
    <property type="entry name" value="AMP-binding"/>
</dbReference>
<dbReference type="Gene3D" id="1.10.1200.10">
    <property type="entry name" value="ACP-like"/>
    <property type="match status" value="1"/>
</dbReference>
<dbReference type="RefSeq" id="WP_353067402.1">
    <property type="nucleotide sequence ID" value="NZ_CP132942.1"/>
</dbReference>
<dbReference type="PANTHER" id="PTHR45527">
    <property type="entry name" value="NONRIBOSOMAL PEPTIDE SYNTHETASE"/>
    <property type="match status" value="1"/>
</dbReference>
<evidence type="ECO:0000259" key="4">
    <source>
        <dbReference type="PROSITE" id="PS50075"/>
    </source>
</evidence>
<keyword evidence="2" id="KW-0597">Phosphoprotein</keyword>
<reference evidence="5" key="2">
    <citation type="journal article" date="2024" name="Environ. Microbiol.">
        <title>Genome analysis and description of Tunturibacter gen. nov. expands the diversity of Terriglobia in tundra soils.</title>
        <authorList>
            <person name="Messyasz A."/>
            <person name="Mannisto M.K."/>
            <person name="Kerkhof L.J."/>
            <person name="Haggblom M.M."/>
        </authorList>
    </citation>
    <scope>NUCLEOTIDE SEQUENCE</scope>
    <source>
        <strain evidence="5">X5P6</strain>
    </source>
</reference>
<dbReference type="PANTHER" id="PTHR45527:SF14">
    <property type="entry name" value="PLIPASTATIN SYNTHASE SUBUNIT B"/>
    <property type="match status" value="1"/>
</dbReference>
<dbReference type="InterPro" id="IPR045851">
    <property type="entry name" value="AMP-bd_C_sf"/>
</dbReference>
<dbReference type="SMART" id="SM00823">
    <property type="entry name" value="PKS_PP"/>
    <property type="match status" value="1"/>
</dbReference>
<dbReference type="Pfam" id="PF13193">
    <property type="entry name" value="AMP-binding_C"/>
    <property type="match status" value="1"/>
</dbReference>
<evidence type="ECO:0000256" key="2">
    <source>
        <dbReference type="ARBA" id="ARBA00022553"/>
    </source>
</evidence>
<dbReference type="InterPro" id="IPR020806">
    <property type="entry name" value="PKS_PP-bd"/>
</dbReference>
<evidence type="ECO:0000256" key="1">
    <source>
        <dbReference type="ARBA" id="ARBA00022450"/>
    </source>
</evidence>
<protein>
    <submittedName>
        <fullName evidence="5">Amino acid adenylation domain-containing protein</fullName>
    </submittedName>
</protein>
<dbReference type="Gene3D" id="3.30.300.30">
    <property type="match status" value="1"/>
</dbReference>
<dbReference type="InterPro" id="IPR042099">
    <property type="entry name" value="ANL_N_sf"/>
</dbReference>
<feature type="compositionally biased region" description="Low complexity" evidence="3">
    <location>
        <begin position="644"/>
        <end position="659"/>
    </location>
</feature>
<evidence type="ECO:0000256" key="3">
    <source>
        <dbReference type="SAM" id="MobiDB-lite"/>
    </source>
</evidence>
<dbReference type="InterPro" id="IPR010071">
    <property type="entry name" value="AA_adenyl_dom"/>
</dbReference>
<dbReference type="InterPro" id="IPR025110">
    <property type="entry name" value="AMP-bd_C"/>
</dbReference>
<dbReference type="FunFam" id="3.40.50.12780:FF:000012">
    <property type="entry name" value="Non-ribosomal peptide synthetase"/>
    <property type="match status" value="1"/>
</dbReference>
<proteinExistence type="predicted"/>
<keyword evidence="1" id="KW-0596">Phosphopantetheine</keyword>
<reference evidence="5" key="1">
    <citation type="submission" date="2023-08" db="EMBL/GenBank/DDBJ databases">
        <authorList>
            <person name="Messyasz A."/>
            <person name="Mannisto M.K."/>
            <person name="Kerkhof L.J."/>
            <person name="Haggblom M."/>
        </authorList>
    </citation>
    <scope>NUCLEOTIDE SEQUENCE</scope>
    <source>
        <strain evidence="5">X5P6</strain>
    </source>
</reference>
<dbReference type="KEGG" id="tpsc:RBB77_11005"/>
<dbReference type="InterPro" id="IPR000873">
    <property type="entry name" value="AMP-dep_synth/lig_dom"/>
</dbReference>
<dbReference type="NCBIfam" id="TIGR01733">
    <property type="entry name" value="AA-adenyl-dom"/>
    <property type="match status" value="1"/>
</dbReference>
<accession>A0AAU7ZWM6</accession>
<name>A0AAU7ZWM6_9BACT</name>
<gene>
    <name evidence="5" type="ORF">RBB77_11005</name>
</gene>
<feature type="domain" description="Carrier" evidence="4">
    <location>
        <begin position="561"/>
        <end position="636"/>
    </location>
</feature>
<dbReference type="PROSITE" id="PS00455">
    <property type="entry name" value="AMP_BINDING"/>
    <property type="match status" value="1"/>
</dbReference>
<dbReference type="Gene3D" id="3.40.50.12780">
    <property type="entry name" value="N-terminal domain of ligase-like"/>
    <property type="match status" value="1"/>
</dbReference>
<feature type="region of interest" description="Disordered" evidence="3">
    <location>
        <begin position="1"/>
        <end position="31"/>
    </location>
</feature>